<evidence type="ECO:0000256" key="1">
    <source>
        <dbReference type="SAM" id="MobiDB-lite"/>
    </source>
</evidence>
<dbReference type="AlphaFoldDB" id="A0A7X9RN21"/>
<organism evidence="2 3">
    <name type="scientific">Bifidobacterium thermophilum</name>
    <dbReference type="NCBI Taxonomy" id="33905"/>
    <lineage>
        <taxon>Bacteria</taxon>
        <taxon>Bacillati</taxon>
        <taxon>Actinomycetota</taxon>
        <taxon>Actinomycetes</taxon>
        <taxon>Bifidobacteriales</taxon>
        <taxon>Bifidobacteriaceae</taxon>
        <taxon>Bifidobacterium</taxon>
    </lineage>
</organism>
<reference evidence="2 3" key="1">
    <citation type="submission" date="2020-04" db="EMBL/GenBank/DDBJ databases">
        <authorList>
            <person name="Hitch T.C.A."/>
            <person name="Wylensek D."/>
            <person name="Clavel T."/>
        </authorList>
    </citation>
    <scope>NUCLEOTIDE SEQUENCE [LARGE SCALE GENOMIC DNA]</scope>
    <source>
        <strain evidence="2 3">BSM-130-P53-3C</strain>
    </source>
</reference>
<dbReference type="Proteomes" id="UP000588369">
    <property type="component" value="Unassembled WGS sequence"/>
</dbReference>
<gene>
    <name evidence="2" type="ORF">HF844_05250</name>
</gene>
<proteinExistence type="predicted"/>
<dbReference type="RefSeq" id="WP_168984194.1">
    <property type="nucleotide sequence ID" value="NZ_JABAGI010000005.1"/>
</dbReference>
<evidence type="ECO:0000313" key="3">
    <source>
        <dbReference type="Proteomes" id="UP000588369"/>
    </source>
</evidence>
<dbReference type="EMBL" id="JABAGI010000005">
    <property type="protein sequence ID" value="NME62206.1"/>
    <property type="molecule type" value="Genomic_DNA"/>
</dbReference>
<name>A0A7X9RN21_9BIFI</name>
<sequence>MTQSRKPAGSPGGTGGQFDTDATGGAGDLPALGQLPDDDLPEVKADFTDPCDISVPGLEGKTRGYLRWEGDRAYVWVTTDYHDLQDFVRPVLDKRLAAQAADETTRWVDAHPLPEGVHETIRPILSVGPHGVTIYRSTYIDHAPWYRFSARRQERRLLAMNDGWRNLDINDDVDPADLGPAVEHIVDENTEAMKPAE</sequence>
<evidence type="ECO:0000313" key="2">
    <source>
        <dbReference type="EMBL" id="NME62206.1"/>
    </source>
</evidence>
<comment type="caution">
    <text evidence="2">The sequence shown here is derived from an EMBL/GenBank/DDBJ whole genome shotgun (WGS) entry which is preliminary data.</text>
</comment>
<accession>A0A7X9RN21</accession>
<feature type="region of interest" description="Disordered" evidence="1">
    <location>
        <begin position="1"/>
        <end position="48"/>
    </location>
</feature>
<protein>
    <submittedName>
        <fullName evidence="2">Uncharacterized protein</fullName>
    </submittedName>
</protein>